<sequence>MATTCLDLPQNSSNHLEDYHGRISASIPFTWESQPVIPKLQENTLERTRRPVLYTPSFPSTMERKHVRQHHYHHHHHHLFFFLILYIFTTMATIIFRVIFYSVKLSSTWLKIIIWFKHG</sequence>
<evidence type="ECO:0000313" key="2">
    <source>
        <dbReference type="EMBL" id="KAF3964499.1"/>
    </source>
</evidence>
<protein>
    <submittedName>
        <fullName evidence="2">Uncharacterized protein</fullName>
    </submittedName>
</protein>
<comment type="caution">
    <text evidence="2">The sequence shown here is derived from an EMBL/GenBank/DDBJ whole genome shotgun (WGS) entry which is preliminary data.</text>
</comment>
<keyword evidence="1" id="KW-0812">Transmembrane</keyword>
<feature type="transmembrane region" description="Helical" evidence="1">
    <location>
        <begin position="79"/>
        <end position="100"/>
    </location>
</feature>
<gene>
    <name evidence="2" type="ORF">CMV_011227</name>
</gene>
<accession>A0A8J4VX36</accession>
<evidence type="ECO:0000313" key="3">
    <source>
        <dbReference type="Proteomes" id="UP000737018"/>
    </source>
</evidence>
<keyword evidence="1" id="KW-0472">Membrane</keyword>
<proteinExistence type="predicted"/>
<name>A0A8J4VX36_9ROSI</name>
<dbReference type="AlphaFoldDB" id="A0A8J4VX36"/>
<organism evidence="2 3">
    <name type="scientific">Castanea mollissima</name>
    <name type="common">Chinese chestnut</name>
    <dbReference type="NCBI Taxonomy" id="60419"/>
    <lineage>
        <taxon>Eukaryota</taxon>
        <taxon>Viridiplantae</taxon>
        <taxon>Streptophyta</taxon>
        <taxon>Embryophyta</taxon>
        <taxon>Tracheophyta</taxon>
        <taxon>Spermatophyta</taxon>
        <taxon>Magnoliopsida</taxon>
        <taxon>eudicotyledons</taxon>
        <taxon>Gunneridae</taxon>
        <taxon>Pentapetalae</taxon>
        <taxon>rosids</taxon>
        <taxon>fabids</taxon>
        <taxon>Fagales</taxon>
        <taxon>Fagaceae</taxon>
        <taxon>Castanea</taxon>
    </lineage>
</organism>
<evidence type="ECO:0000256" key="1">
    <source>
        <dbReference type="SAM" id="Phobius"/>
    </source>
</evidence>
<dbReference type="OrthoDB" id="1741718at2759"/>
<keyword evidence="3" id="KW-1185">Reference proteome</keyword>
<dbReference type="Proteomes" id="UP000737018">
    <property type="component" value="Unassembled WGS sequence"/>
</dbReference>
<reference evidence="2" key="1">
    <citation type="submission" date="2020-03" db="EMBL/GenBank/DDBJ databases">
        <title>Castanea mollissima Vanexum genome sequencing.</title>
        <authorList>
            <person name="Staton M."/>
        </authorList>
    </citation>
    <scope>NUCLEOTIDE SEQUENCE</scope>
    <source>
        <tissue evidence="2">Leaf</tissue>
    </source>
</reference>
<dbReference type="EMBL" id="JRKL02001356">
    <property type="protein sequence ID" value="KAF3964499.1"/>
    <property type="molecule type" value="Genomic_DNA"/>
</dbReference>
<keyword evidence="1" id="KW-1133">Transmembrane helix</keyword>